<reference evidence="1 2" key="1">
    <citation type="journal article" date="2018" name="Front. Plant Sci.">
        <title>Red Clover (Trifolium pratense) and Zigzag Clover (T. medium) - A Picture of Genomic Similarities and Differences.</title>
        <authorList>
            <person name="Dluhosova J."/>
            <person name="Istvanek J."/>
            <person name="Nedelnik J."/>
            <person name="Repkova J."/>
        </authorList>
    </citation>
    <scope>NUCLEOTIDE SEQUENCE [LARGE SCALE GENOMIC DNA]</scope>
    <source>
        <strain evidence="2">cv. 10/8</strain>
        <tissue evidence="1">Leaf</tissue>
    </source>
</reference>
<keyword evidence="2" id="KW-1185">Reference proteome</keyword>
<feature type="non-terminal residue" evidence="1">
    <location>
        <position position="1"/>
    </location>
</feature>
<protein>
    <submittedName>
        <fullName evidence="1">Uncharacterized protein</fullName>
    </submittedName>
</protein>
<feature type="non-terminal residue" evidence="1">
    <location>
        <position position="47"/>
    </location>
</feature>
<organism evidence="1 2">
    <name type="scientific">Trifolium medium</name>
    <dbReference type="NCBI Taxonomy" id="97028"/>
    <lineage>
        <taxon>Eukaryota</taxon>
        <taxon>Viridiplantae</taxon>
        <taxon>Streptophyta</taxon>
        <taxon>Embryophyta</taxon>
        <taxon>Tracheophyta</taxon>
        <taxon>Spermatophyta</taxon>
        <taxon>Magnoliopsida</taxon>
        <taxon>eudicotyledons</taxon>
        <taxon>Gunneridae</taxon>
        <taxon>Pentapetalae</taxon>
        <taxon>rosids</taxon>
        <taxon>fabids</taxon>
        <taxon>Fabales</taxon>
        <taxon>Fabaceae</taxon>
        <taxon>Papilionoideae</taxon>
        <taxon>50 kb inversion clade</taxon>
        <taxon>NPAAA clade</taxon>
        <taxon>Hologalegina</taxon>
        <taxon>IRL clade</taxon>
        <taxon>Trifolieae</taxon>
        <taxon>Trifolium</taxon>
    </lineage>
</organism>
<dbReference type="AlphaFoldDB" id="A0A392UGT0"/>
<dbReference type="EMBL" id="LXQA010806237">
    <property type="protein sequence ID" value="MCI71894.1"/>
    <property type="molecule type" value="Genomic_DNA"/>
</dbReference>
<sequence length="47" mass="4518">FRLGLFNLARGLISVQVASVAFGGLGCVSATSASLAVVVGGSVVAPV</sequence>
<proteinExistence type="predicted"/>
<name>A0A392UGT0_9FABA</name>
<accession>A0A392UGT0</accession>
<evidence type="ECO:0000313" key="2">
    <source>
        <dbReference type="Proteomes" id="UP000265520"/>
    </source>
</evidence>
<comment type="caution">
    <text evidence="1">The sequence shown here is derived from an EMBL/GenBank/DDBJ whole genome shotgun (WGS) entry which is preliminary data.</text>
</comment>
<dbReference type="Proteomes" id="UP000265520">
    <property type="component" value="Unassembled WGS sequence"/>
</dbReference>
<evidence type="ECO:0000313" key="1">
    <source>
        <dbReference type="EMBL" id="MCI71894.1"/>
    </source>
</evidence>